<accession>A0A7W7CZ14</accession>
<proteinExistence type="predicted"/>
<keyword evidence="2" id="KW-1185">Reference proteome</keyword>
<sequence length="81" mass="9195">MEARRRHEPGRFRQVRRAGVRDLPLEAACWRGVDEWGGRCLAWDRALVVLNESVAARRMGPGLAACAWGWAPPAELWQSRV</sequence>
<organism evidence="1 2">
    <name type="scientific">Paractinoplanes abujensis</name>
    <dbReference type="NCBI Taxonomy" id="882441"/>
    <lineage>
        <taxon>Bacteria</taxon>
        <taxon>Bacillati</taxon>
        <taxon>Actinomycetota</taxon>
        <taxon>Actinomycetes</taxon>
        <taxon>Micromonosporales</taxon>
        <taxon>Micromonosporaceae</taxon>
        <taxon>Paractinoplanes</taxon>
    </lineage>
</organism>
<dbReference type="Proteomes" id="UP000542742">
    <property type="component" value="Unassembled WGS sequence"/>
</dbReference>
<evidence type="ECO:0000313" key="1">
    <source>
        <dbReference type="EMBL" id="MBB4697246.1"/>
    </source>
</evidence>
<evidence type="ECO:0000313" key="2">
    <source>
        <dbReference type="Proteomes" id="UP000542742"/>
    </source>
</evidence>
<dbReference type="RefSeq" id="WP_184955385.1">
    <property type="nucleotide sequence ID" value="NZ_BOMC01000016.1"/>
</dbReference>
<gene>
    <name evidence="1" type="ORF">BKA14_007394</name>
</gene>
<name>A0A7W7CZ14_9ACTN</name>
<dbReference type="AlphaFoldDB" id="A0A7W7CZ14"/>
<comment type="caution">
    <text evidence="1">The sequence shown here is derived from an EMBL/GenBank/DDBJ whole genome shotgun (WGS) entry which is preliminary data.</text>
</comment>
<dbReference type="EMBL" id="JACHMF010000001">
    <property type="protein sequence ID" value="MBB4697246.1"/>
    <property type="molecule type" value="Genomic_DNA"/>
</dbReference>
<reference evidence="1 2" key="1">
    <citation type="submission" date="2020-08" db="EMBL/GenBank/DDBJ databases">
        <title>Sequencing the genomes of 1000 actinobacteria strains.</title>
        <authorList>
            <person name="Klenk H.-P."/>
        </authorList>
    </citation>
    <scope>NUCLEOTIDE SEQUENCE [LARGE SCALE GENOMIC DNA]</scope>
    <source>
        <strain evidence="1 2">DSM 45518</strain>
    </source>
</reference>
<protein>
    <submittedName>
        <fullName evidence="1">Uncharacterized protein</fullName>
    </submittedName>
</protein>